<dbReference type="PANTHER" id="PTHR43873:SF1">
    <property type="entry name" value="COBYRINATE A,C-DIAMIDE SYNTHASE"/>
    <property type="match status" value="1"/>
</dbReference>
<feature type="site" description="Increases nucleophilicity of active site Cys" evidence="7">
    <location>
        <position position="446"/>
    </location>
</feature>
<organism evidence="10 11">
    <name type="scientific">Paenibacillus xanthanilyticus</name>
    <dbReference type="NCBI Taxonomy" id="1783531"/>
    <lineage>
        <taxon>Bacteria</taxon>
        <taxon>Bacillati</taxon>
        <taxon>Bacillota</taxon>
        <taxon>Bacilli</taxon>
        <taxon>Bacillales</taxon>
        <taxon>Paenibacillaceae</taxon>
        <taxon>Paenibacillus</taxon>
    </lineage>
</organism>
<evidence type="ECO:0000256" key="6">
    <source>
        <dbReference type="ARBA" id="ARBA00022962"/>
    </source>
</evidence>
<comment type="catalytic activity">
    <reaction evidence="7">
        <text>cob(II)yrinate + 2 L-glutamine + 2 ATP + 2 H2O = cob(II)yrinate a,c diamide + 2 L-glutamate + 2 ADP + 2 phosphate + 2 H(+)</text>
        <dbReference type="Rhea" id="RHEA:26289"/>
        <dbReference type="ChEBI" id="CHEBI:15377"/>
        <dbReference type="ChEBI" id="CHEBI:15378"/>
        <dbReference type="ChEBI" id="CHEBI:29985"/>
        <dbReference type="ChEBI" id="CHEBI:30616"/>
        <dbReference type="ChEBI" id="CHEBI:43474"/>
        <dbReference type="ChEBI" id="CHEBI:58359"/>
        <dbReference type="ChEBI" id="CHEBI:58537"/>
        <dbReference type="ChEBI" id="CHEBI:58894"/>
        <dbReference type="ChEBI" id="CHEBI:456216"/>
        <dbReference type="EC" id="6.3.5.11"/>
    </reaction>
</comment>
<sequence length="478" mass="50812">MTDRRLVIAGTGSGVGKTTAAIGLMAAFARRGLAVQGFKCGPDYIDPTFHTAVTGRQSRNLDGWMFPAETVREIYARGSKDADVSIIEGVMGFYDGRDPLSNEGSTAEIAMLLDAPVLLVVNCRSMARSAAAIVRGFQLLEPRVRIAGVIANQVGSDNHYRLVAAAIEQECGIPVVGYLMRDEGLHMPERHLGLVPAIERGELSGLFEGLAGRIEASFDLDRILALAESPAIEVQARLFAAPGKPRAGGPVRIAVAKDAAFHFYYPENLELLEANGAELAYFSPLAGQPVPRDADGLYIGGGFPEQFAAELSAAESVKASIRAAAESGMPVMAECGGFMYLTVAITDTEGRRYPMAGVLPGEVRMQRKLAALGYRELTGTAGNALLGEGGQAKGHEFHYSVYVPPAGEAEAGEPPTAPEPAYLSKGMRGAKPDGMARGNLVAGYAHLHFASNPSLAGKWLDLCEAQRERRRAHASSQR</sequence>
<dbReference type="EMBL" id="JBHSAM010000034">
    <property type="protein sequence ID" value="MFC4103017.1"/>
    <property type="molecule type" value="Genomic_DNA"/>
</dbReference>
<evidence type="ECO:0000313" key="11">
    <source>
        <dbReference type="Proteomes" id="UP001595715"/>
    </source>
</evidence>
<evidence type="ECO:0000256" key="3">
    <source>
        <dbReference type="ARBA" id="ARBA00022741"/>
    </source>
</evidence>
<comment type="function">
    <text evidence="7">Catalyzes the ATP-dependent amidation of the two carboxylate groups at positions a and c of cobyrinate, using either L-glutamine or ammonia as the nitrogen source.</text>
</comment>
<comment type="similarity">
    <text evidence="7">Belongs to the CobB/CbiA family.</text>
</comment>
<dbReference type="SUPFAM" id="SSF52540">
    <property type="entry name" value="P-loop containing nucleoside triphosphate hydrolases"/>
    <property type="match status" value="1"/>
</dbReference>
<dbReference type="PANTHER" id="PTHR43873">
    <property type="entry name" value="COBYRINATE A,C-DIAMIDE SYNTHASE"/>
    <property type="match status" value="1"/>
</dbReference>
<comment type="cofactor">
    <cofactor evidence="1 7">
        <name>Mg(2+)</name>
        <dbReference type="ChEBI" id="CHEBI:18420"/>
    </cofactor>
</comment>
<dbReference type="SUPFAM" id="SSF52317">
    <property type="entry name" value="Class I glutamine amidotransferase-like"/>
    <property type="match status" value="1"/>
</dbReference>
<keyword evidence="11" id="KW-1185">Reference proteome</keyword>
<name>A0ABV8KAD7_9BACL</name>
<dbReference type="NCBIfam" id="TIGR00379">
    <property type="entry name" value="cobB"/>
    <property type="match status" value="1"/>
</dbReference>
<feature type="active site" description="Nucleophile" evidence="7">
    <location>
        <position position="335"/>
    </location>
</feature>
<evidence type="ECO:0000256" key="5">
    <source>
        <dbReference type="ARBA" id="ARBA00022842"/>
    </source>
</evidence>
<feature type="domain" description="CobQ/CobB/MinD/ParA nucleotide binding" evidence="8">
    <location>
        <begin position="6"/>
        <end position="192"/>
    </location>
</feature>
<keyword evidence="2 7" id="KW-0436">Ligase</keyword>
<keyword evidence="6 7" id="KW-0315">Glutamine amidotransferase</keyword>
<dbReference type="NCBIfam" id="NF002204">
    <property type="entry name" value="PRK01077.1"/>
    <property type="match status" value="1"/>
</dbReference>
<feature type="domain" description="CobB/CobQ-like glutamine amidotransferase" evidence="9">
    <location>
        <begin position="252"/>
        <end position="452"/>
    </location>
</feature>
<dbReference type="InterPro" id="IPR002586">
    <property type="entry name" value="CobQ/CobB/MinD/ParA_Nub-bd_dom"/>
</dbReference>
<dbReference type="EC" id="6.3.5.11" evidence="7"/>
<dbReference type="RefSeq" id="WP_377721606.1">
    <property type="nucleotide sequence ID" value="NZ_JBHSAM010000034.1"/>
</dbReference>
<dbReference type="CDD" id="cd05388">
    <property type="entry name" value="CobB_N"/>
    <property type="match status" value="1"/>
</dbReference>
<evidence type="ECO:0000256" key="2">
    <source>
        <dbReference type="ARBA" id="ARBA00022598"/>
    </source>
</evidence>
<evidence type="ECO:0000256" key="1">
    <source>
        <dbReference type="ARBA" id="ARBA00001946"/>
    </source>
</evidence>
<dbReference type="Pfam" id="PF01656">
    <property type="entry name" value="CbiA"/>
    <property type="match status" value="1"/>
</dbReference>
<evidence type="ECO:0000256" key="4">
    <source>
        <dbReference type="ARBA" id="ARBA00022840"/>
    </source>
</evidence>
<reference evidence="11" key="1">
    <citation type="journal article" date="2019" name="Int. J. Syst. Evol. Microbiol.">
        <title>The Global Catalogue of Microorganisms (GCM) 10K type strain sequencing project: providing services to taxonomists for standard genome sequencing and annotation.</title>
        <authorList>
            <consortium name="The Broad Institute Genomics Platform"/>
            <consortium name="The Broad Institute Genome Sequencing Center for Infectious Disease"/>
            <person name="Wu L."/>
            <person name="Ma J."/>
        </authorList>
    </citation>
    <scope>NUCLEOTIDE SEQUENCE [LARGE SCALE GENOMIC DNA]</scope>
    <source>
        <strain evidence="11">IBRC-M 10987</strain>
    </source>
</reference>
<comment type="caution">
    <text evidence="10">The sequence shown here is derived from an EMBL/GenBank/DDBJ whole genome shotgun (WGS) entry which is preliminary data.</text>
</comment>
<dbReference type="CDD" id="cd03130">
    <property type="entry name" value="GATase1_CobB"/>
    <property type="match status" value="1"/>
</dbReference>
<dbReference type="Proteomes" id="UP001595715">
    <property type="component" value="Unassembled WGS sequence"/>
</dbReference>
<dbReference type="InterPro" id="IPR004484">
    <property type="entry name" value="CbiA/CobB_synth"/>
</dbReference>
<protein>
    <recommendedName>
        <fullName evidence="7">Cobyrinate a,c-diamide synthase</fullName>
        <ecNumber evidence="7">6.3.5.11</ecNumber>
    </recommendedName>
    <alternativeName>
        <fullName evidence="7">Cobyrinic acid a,c-diamide synthetase</fullName>
    </alternativeName>
</protein>
<evidence type="ECO:0000313" key="10">
    <source>
        <dbReference type="EMBL" id="MFC4103017.1"/>
    </source>
</evidence>
<dbReference type="Pfam" id="PF07685">
    <property type="entry name" value="GATase_3"/>
    <property type="match status" value="1"/>
</dbReference>
<dbReference type="Gene3D" id="3.40.50.880">
    <property type="match status" value="1"/>
</dbReference>
<keyword evidence="3 7" id="KW-0547">Nucleotide-binding</keyword>
<dbReference type="Gene3D" id="3.40.50.300">
    <property type="entry name" value="P-loop containing nucleotide triphosphate hydrolases"/>
    <property type="match status" value="2"/>
</dbReference>
<proteinExistence type="inferred from homology"/>
<evidence type="ECO:0000259" key="9">
    <source>
        <dbReference type="Pfam" id="PF07685"/>
    </source>
</evidence>
<keyword evidence="5 7" id="KW-0460">Magnesium</keyword>
<dbReference type="InterPro" id="IPR011698">
    <property type="entry name" value="GATase_3"/>
</dbReference>
<dbReference type="InterPro" id="IPR027417">
    <property type="entry name" value="P-loop_NTPase"/>
</dbReference>
<evidence type="ECO:0000256" key="7">
    <source>
        <dbReference type="HAMAP-Rule" id="MF_00027"/>
    </source>
</evidence>
<comment type="domain">
    <text evidence="7">Comprises of two domains. The C-terminal domain contains the binding site for glutamine and catalyzes the hydrolysis of this substrate to glutamate and ammonia. The N-terminal domain is anticipated to bind ATP and cobyrinate and catalyzes the ultimate synthesis of the diamide product. The ammonia produced via the glutaminase domain is probably translocated to the adjacent domain via a molecular tunnel, where it reacts with an activated intermediate.</text>
</comment>
<comment type="miscellaneous">
    <text evidence="7">The a and c carboxylates of cobyrinate are activated for nucleophilic attack via formation of a phosphorylated intermediate by ATP. CbiA catalyzes first the amidation of the c-carboxylate, and then that of the a-carboxylate.</text>
</comment>
<keyword evidence="4 7" id="KW-0067">ATP-binding</keyword>
<dbReference type="HAMAP" id="MF_00027">
    <property type="entry name" value="CobB_CbiA"/>
    <property type="match status" value="1"/>
</dbReference>
<keyword evidence="7" id="KW-0169">Cobalamin biosynthesis</keyword>
<gene>
    <name evidence="7" type="primary">cbiA</name>
    <name evidence="10" type="ORF">ACFOZ8_25670</name>
</gene>
<evidence type="ECO:0000259" key="8">
    <source>
        <dbReference type="Pfam" id="PF01656"/>
    </source>
</evidence>
<dbReference type="InterPro" id="IPR029062">
    <property type="entry name" value="Class_I_gatase-like"/>
</dbReference>
<dbReference type="PROSITE" id="PS51274">
    <property type="entry name" value="GATASE_COBBQ"/>
    <property type="match status" value="1"/>
</dbReference>
<comment type="pathway">
    <text evidence="7">Cofactor biosynthesis; adenosylcobalamin biosynthesis; cob(II)yrinate a,c-diamide from sirohydrochlorin (anaerobic route): step 10/10.</text>
</comment>
<accession>A0ABV8KAD7</accession>